<comment type="caution">
    <text evidence="1">The sequence shown here is derived from an EMBL/GenBank/DDBJ whole genome shotgun (WGS) entry which is preliminary data.</text>
</comment>
<protein>
    <submittedName>
        <fullName evidence="1">Uncharacterized protein</fullName>
    </submittedName>
</protein>
<name>A0AAV7LXF2_PLEWA</name>
<gene>
    <name evidence="1" type="ORF">NDU88_000169</name>
</gene>
<accession>A0AAV7LXF2</accession>
<sequence>MAAHVRVSARGWSALRCHPGRTLGSTCQGLCQGMECPPVPPGPYTWQHMSGSLPGDGVPAGATRAVHLAAHVRVSARVMECLPVPPGPYRWQHMLGSLAGDGVPSGATRAVHLAAHVRVSARGWSARRCHPGRTLGSTCQGLCRGWSTLRCHPGRTLGSTCQGLCRGWSALRCHPGRTLGSTCQGLCQGMECPPVPPGPYTWQHMSGSLPGDGVPAGATRAAHGAAHVRVSARGWSAVRCHPGRTDGSTCQGLCQGMECRPVPPGPYRWQHMSGSLPGDGVPLPYLAVAFTDSSDMVRSQLLVVAVSQRRSP</sequence>
<evidence type="ECO:0000313" key="2">
    <source>
        <dbReference type="Proteomes" id="UP001066276"/>
    </source>
</evidence>
<organism evidence="1 2">
    <name type="scientific">Pleurodeles waltl</name>
    <name type="common">Iberian ribbed newt</name>
    <dbReference type="NCBI Taxonomy" id="8319"/>
    <lineage>
        <taxon>Eukaryota</taxon>
        <taxon>Metazoa</taxon>
        <taxon>Chordata</taxon>
        <taxon>Craniata</taxon>
        <taxon>Vertebrata</taxon>
        <taxon>Euteleostomi</taxon>
        <taxon>Amphibia</taxon>
        <taxon>Batrachia</taxon>
        <taxon>Caudata</taxon>
        <taxon>Salamandroidea</taxon>
        <taxon>Salamandridae</taxon>
        <taxon>Pleurodelinae</taxon>
        <taxon>Pleurodeles</taxon>
    </lineage>
</organism>
<dbReference type="Proteomes" id="UP001066276">
    <property type="component" value="Chromosome 10"/>
</dbReference>
<proteinExistence type="predicted"/>
<dbReference type="AlphaFoldDB" id="A0AAV7LXF2"/>
<keyword evidence="2" id="KW-1185">Reference proteome</keyword>
<dbReference type="EMBL" id="JANPWB010000014">
    <property type="protein sequence ID" value="KAJ1094997.1"/>
    <property type="molecule type" value="Genomic_DNA"/>
</dbReference>
<reference evidence="1" key="1">
    <citation type="journal article" date="2022" name="bioRxiv">
        <title>Sequencing and chromosome-scale assembly of the giantPleurodeles waltlgenome.</title>
        <authorList>
            <person name="Brown T."/>
            <person name="Elewa A."/>
            <person name="Iarovenko S."/>
            <person name="Subramanian E."/>
            <person name="Araus A.J."/>
            <person name="Petzold A."/>
            <person name="Susuki M."/>
            <person name="Suzuki K.-i.T."/>
            <person name="Hayashi T."/>
            <person name="Toyoda A."/>
            <person name="Oliveira C."/>
            <person name="Osipova E."/>
            <person name="Leigh N.D."/>
            <person name="Simon A."/>
            <person name="Yun M.H."/>
        </authorList>
    </citation>
    <scope>NUCLEOTIDE SEQUENCE</scope>
    <source>
        <strain evidence="1">20211129_DDA</strain>
        <tissue evidence="1">Liver</tissue>
    </source>
</reference>
<evidence type="ECO:0000313" key="1">
    <source>
        <dbReference type="EMBL" id="KAJ1094997.1"/>
    </source>
</evidence>